<feature type="region of interest" description="Disordered" evidence="2">
    <location>
        <begin position="289"/>
        <end position="312"/>
    </location>
</feature>
<dbReference type="AlphaFoldDB" id="A0A024U598"/>
<feature type="coiled-coil region" evidence="1">
    <location>
        <begin position="68"/>
        <end position="99"/>
    </location>
</feature>
<dbReference type="VEuPathDB" id="FungiDB:H310_07332"/>
<dbReference type="EMBL" id="KI913964">
    <property type="protein sequence ID" value="ETW00798.1"/>
    <property type="molecule type" value="Genomic_DNA"/>
</dbReference>
<evidence type="ECO:0000256" key="1">
    <source>
        <dbReference type="SAM" id="Coils"/>
    </source>
</evidence>
<evidence type="ECO:0000256" key="2">
    <source>
        <dbReference type="SAM" id="MobiDB-lite"/>
    </source>
</evidence>
<feature type="region of interest" description="Disordered" evidence="2">
    <location>
        <begin position="1"/>
        <end position="56"/>
    </location>
</feature>
<accession>A0A024U598</accession>
<evidence type="ECO:0000313" key="3">
    <source>
        <dbReference type="EMBL" id="ETW00798.1"/>
    </source>
</evidence>
<reference evidence="3" key="1">
    <citation type="submission" date="2013-12" db="EMBL/GenBank/DDBJ databases">
        <title>The Genome Sequence of Aphanomyces invadans NJM9701.</title>
        <authorList>
            <consortium name="The Broad Institute Genomics Platform"/>
            <person name="Russ C."/>
            <person name="Tyler B."/>
            <person name="van West P."/>
            <person name="Dieguez-Uribeondo J."/>
            <person name="Young S.K."/>
            <person name="Zeng Q."/>
            <person name="Gargeya S."/>
            <person name="Fitzgerald M."/>
            <person name="Abouelleil A."/>
            <person name="Alvarado L."/>
            <person name="Chapman S.B."/>
            <person name="Gainer-Dewar J."/>
            <person name="Goldberg J."/>
            <person name="Griggs A."/>
            <person name="Gujja S."/>
            <person name="Hansen M."/>
            <person name="Howarth C."/>
            <person name="Imamovic A."/>
            <person name="Ireland A."/>
            <person name="Larimer J."/>
            <person name="McCowan C."/>
            <person name="Murphy C."/>
            <person name="Pearson M."/>
            <person name="Poon T.W."/>
            <person name="Priest M."/>
            <person name="Roberts A."/>
            <person name="Saif S."/>
            <person name="Shea T."/>
            <person name="Sykes S."/>
            <person name="Wortman J."/>
            <person name="Nusbaum C."/>
            <person name="Birren B."/>
        </authorList>
    </citation>
    <scope>NUCLEOTIDE SEQUENCE [LARGE SCALE GENOMIC DNA]</scope>
    <source>
        <strain evidence="3">NJM9701</strain>
    </source>
</reference>
<name>A0A024U598_9STRA</name>
<dbReference type="RefSeq" id="XP_008870933.1">
    <property type="nucleotide sequence ID" value="XM_008872711.1"/>
</dbReference>
<feature type="compositionally biased region" description="Basic and acidic residues" evidence="2">
    <location>
        <begin position="9"/>
        <end position="33"/>
    </location>
</feature>
<gene>
    <name evidence="3" type="ORF">H310_07332</name>
</gene>
<protein>
    <submittedName>
        <fullName evidence="3">Uncharacterized protein</fullName>
    </submittedName>
</protein>
<dbReference type="OrthoDB" id="78482at2759"/>
<proteinExistence type="predicted"/>
<keyword evidence="1" id="KW-0175">Coiled coil</keyword>
<organism evidence="3">
    <name type="scientific">Aphanomyces invadans</name>
    <dbReference type="NCBI Taxonomy" id="157072"/>
    <lineage>
        <taxon>Eukaryota</taxon>
        <taxon>Sar</taxon>
        <taxon>Stramenopiles</taxon>
        <taxon>Oomycota</taxon>
        <taxon>Saprolegniomycetes</taxon>
        <taxon>Saprolegniales</taxon>
        <taxon>Verrucalvaceae</taxon>
        <taxon>Aphanomyces</taxon>
    </lineage>
</organism>
<sequence>MDNSNSTFKIDHPDVTTLQTDDHANNHTVKPESSDGDATSQSGRSGKKRGPYRTKDVIAEERAKLEAARNMKRMKRMMEAKAKDEKRRLRELRRQAKASLDPSVKRSKSLWSPEATQACVHVSLAIRKQYDAIRDERPRWQPFYLDHLHQHDEPALALWKPDEIRRHLDELLFQFQHEREHLRVGLEPQVFDDIAELAELGLTPIRPPGFLDEVGLDPTSFIIEDTKKYDLKDMTLAESNQAIMSFLAEQSRLAQQNQMLFMQQMQQLQQHQAQQSALLLSALESLGASRKATSSPHSGGSEVQRVSPNTII</sequence>
<dbReference type="GeneID" id="20084382"/>